<comment type="caution">
    <text evidence="1">The sequence shown here is derived from an EMBL/GenBank/DDBJ whole genome shotgun (WGS) entry which is preliminary data.</text>
</comment>
<keyword evidence="1" id="KW-0496">Mitochondrion</keyword>
<organism evidence="1 2">
    <name type="scientific">Arabidopsis thaliana</name>
    <name type="common">Mouse-ear cress</name>
    <dbReference type="NCBI Taxonomy" id="3702"/>
    <lineage>
        <taxon>Eukaryota</taxon>
        <taxon>Viridiplantae</taxon>
        <taxon>Streptophyta</taxon>
        <taxon>Embryophyta</taxon>
        <taxon>Tracheophyta</taxon>
        <taxon>Spermatophyta</taxon>
        <taxon>Magnoliopsida</taxon>
        <taxon>eudicotyledons</taxon>
        <taxon>Gunneridae</taxon>
        <taxon>Pentapetalae</taxon>
        <taxon>rosids</taxon>
        <taxon>malvids</taxon>
        <taxon>Brassicales</taxon>
        <taxon>Brassicaceae</taxon>
        <taxon>Camelineae</taxon>
        <taxon>Arabidopsis</taxon>
    </lineage>
</organism>
<dbReference type="AlphaFoldDB" id="A0A178U6B8"/>
<reference evidence="2" key="1">
    <citation type="journal article" date="2016" name="Proc. Natl. Acad. Sci. U.S.A.">
        <title>Chromosome-level assembly of Arabidopsis thaliana Ler reveals the extent of translocation and inversion polymorphisms.</title>
        <authorList>
            <person name="Zapata L."/>
            <person name="Ding J."/>
            <person name="Willing E.M."/>
            <person name="Hartwig B."/>
            <person name="Bezdan D."/>
            <person name="Jiao W.B."/>
            <person name="Patel V."/>
            <person name="Velikkakam James G."/>
            <person name="Koornneef M."/>
            <person name="Ossowski S."/>
            <person name="Schneeberger K."/>
        </authorList>
    </citation>
    <scope>NUCLEOTIDE SEQUENCE [LARGE SCALE GENOMIC DNA]</scope>
    <source>
        <strain evidence="2">cv. Landsberg erecta</strain>
    </source>
</reference>
<dbReference type="Proteomes" id="UP000078284">
    <property type="component" value="Unassembled WGS sequence"/>
</dbReference>
<gene>
    <name evidence="1" type="ORF">AXX17_ATUG03700</name>
</gene>
<evidence type="ECO:0000313" key="2">
    <source>
        <dbReference type="Proteomes" id="UP000078284"/>
    </source>
</evidence>
<geneLocation type="mitochondrion" evidence="1"/>
<name>A0A178U6B8_ARATH</name>
<protein>
    <submittedName>
        <fullName evidence="1">Uncharacterized protein</fullName>
    </submittedName>
</protein>
<sequence length="102" mass="11603">MQQQRQAFIAHLPAYIMTTCSHLTMQRRVASNNPVHVLAWHGRQPFLFRSATRLHIQVSARLACAKSTGVVEKHVLLGWGSRQWIPFPHQSLQLVGQIPLSK</sequence>
<dbReference type="EMBL" id="LUHQ01000021">
    <property type="protein sequence ID" value="OAO89189.1"/>
    <property type="molecule type" value="Genomic_DNA"/>
</dbReference>
<evidence type="ECO:0000313" key="1">
    <source>
        <dbReference type="EMBL" id="OAO89189.1"/>
    </source>
</evidence>
<proteinExistence type="predicted"/>
<accession>A0A178U6B8</accession>